<name>A0A392S815_9FABA</name>
<organism evidence="1 2">
    <name type="scientific">Trifolium medium</name>
    <dbReference type="NCBI Taxonomy" id="97028"/>
    <lineage>
        <taxon>Eukaryota</taxon>
        <taxon>Viridiplantae</taxon>
        <taxon>Streptophyta</taxon>
        <taxon>Embryophyta</taxon>
        <taxon>Tracheophyta</taxon>
        <taxon>Spermatophyta</taxon>
        <taxon>Magnoliopsida</taxon>
        <taxon>eudicotyledons</taxon>
        <taxon>Gunneridae</taxon>
        <taxon>Pentapetalae</taxon>
        <taxon>rosids</taxon>
        <taxon>fabids</taxon>
        <taxon>Fabales</taxon>
        <taxon>Fabaceae</taxon>
        <taxon>Papilionoideae</taxon>
        <taxon>50 kb inversion clade</taxon>
        <taxon>NPAAA clade</taxon>
        <taxon>Hologalegina</taxon>
        <taxon>IRL clade</taxon>
        <taxon>Trifolieae</taxon>
        <taxon>Trifolium</taxon>
    </lineage>
</organism>
<proteinExistence type="predicted"/>
<feature type="non-terminal residue" evidence="1">
    <location>
        <position position="1"/>
    </location>
</feature>
<protein>
    <submittedName>
        <fullName evidence="1">Uncharacterized protein</fullName>
    </submittedName>
</protein>
<sequence>RGGGKNTRHQPGEAVVIILRLRLKYQLYYEDVDALVEVGNQWSIESWTLDAPITYVLKKEYFEALELVEGGLVHLGDWKTCKVRGMVSVYLTMFDNRVFLLHDV</sequence>
<keyword evidence="2" id="KW-1185">Reference proteome</keyword>
<dbReference type="EMBL" id="LXQA010328960">
    <property type="protein sequence ID" value="MCI44314.1"/>
    <property type="molecule type" value="Genomic_DNA"/>
</dbReference>
<evidence type="ECO:0000313" key="2">
    <source>
        <dbReference type="Proteomes" id="UP000265520"/>
    </source>
</evidence>
<dbReference type="Proteomes" id="UP000265520">
    <property type="component" value="Unassembled WGS sequence"/>
</dbReference>
<accession>A0A392S815</accession>
<dbReference type="AlphaFoldDB" id="A0A392S815"/>
<comment type="caution">
    <text evidence="1">The sequence shown here is derived from an EMBL/GenBank/DDBJ whole genome shotgun (WGS) entry which is preliminary data.</text>
</comment>
<reference evidence="1 2" key="1">
    <citation type="journal article" date="2018" name="Front. Plant Sci.">
        <title>Red Clover (Trifolium pratense) and Zigzag Clover (T. medium) - A Picture of Genomic Similarities and Differences.</title>
        <authorList>
            <person name="Dluhosova J."/>
            <person name="Istvanek J."/>
            <person name="Nedelnik J."/>
            <person name="Repkova J."/>
        </authorList>
    </citation>
    <scope>NUCLEOTIDE SEQUENCE [LARGE SCALE GENOMIC DNA]</scope>
    <source>
        <strain evidence="2">cv. 10/8</strain>
        <tissue evidence="1">Leaf</tissue>
    </source>
</reference>
<feature type="non-terminal residue" evidence="1">
    <location>
        <position position="104"/>
    </location>
</feature>
<evidence type="ECO:0000313" key="1">
    <source>
        <dbReference type="EMBL" id="MCI44314.1"/>
    </source>
</evidence>